<dbReference type="InterPro" id="IPR013324">
    <property type="entry name" value="RNA_pol_sigma_r3/r4-like"/>
</dbReference>
<dbReference type="GO" id="GO:0016987">
    <property type="term" value="F:sigma factor activity"/>
    <property type="evidence" value="ECO:0007669"/>
    <property type="project" value="UniProtKB-KW"/>
</dbReference>
<gene>
    <name evidence="6" type="ORF">SAMN04488514_105208</name>
</gene>
<evidence type="ECO:0000256" key="3">
    <source>
        <dbReference type="ARBA" id="ARBA00023082"/>
    </source>
</evidence>
<dbReference type="NCBIfam" id="TIGR02937">
    <property type="entry name" value="sigma70-ECF"/>
    <property type="match status" value="1"/>
</dbReference>
<keyword evidence="4" id="KW-0804">Transcription</keyword>
<dbReference type="Proteomes" id="UP000199440">
    <property type="component" value="Unassembled WGS sequence"/>
</dbReference>
<dbReference type="EMBL" id="FNGV01000005">
    <property type="protein sequence ID" value="SDM14515.1"/>
    <property type="molecule type" value="Genomic_DNA"/>
</dbReference>
<dbReference type="Pfam" id="PF04542">
    <property type="entry name" value="Sigma70_r2"/>
    <property type="match status" value="1"/>
</dbReference>
<keyword evidence="7" id="KW-1185">Reference proteome</keyword>
<dbReference type="Gene3D" id="1.10.10.10">
    <property type="entry name" value="Winged helix-like DNA-binding domain superfamily/Winged helix DNA-binding domain"/>
    <property type="match status" value="1"/>
</dbReference>
<dbReference type="InterPro" id="IPR013325">
    <property type="entry name" value="RNA_pol_sigma_r2"/>
</dbReference>
<dbReference type="SUPFAM" id="SSF88946">
    <property type="entry name" value="Sigma2 domain of RNA polymerase sigma factors"/>
    <property type="match status" value="1"/>
</dbReference>
<dbReference type="RefSeq" id="WP_089889502.1">
    <property type="nucleotide sequence ID" value="NZ_FNGV01000005.1"/>
</dbReference>
<dbReference type="PANTHER" id="PTHR43133:SF46">
    <property type="entry name" value="RNA POLYMERASE SIGMA-70 FACTOR ECF SUBFAMILY"/>
    <property type="match status" value="1"/>
</dbReference>
<dbReference type="InterPro" id="IPR036388">
    <property type="entry name" value="WH-like_DNA-bd_sf"/>
</dbReference>
<sequence length="184" mass="21636">MNDQQLIAQLKRRDRNALKDVYRGYKSEFFRFASRYTKADDTLEDIFQDAIIALYENALAGKLDHLNGSLKTYLFSTGKFMLFKKFRDTKEIATEETYVFDQKEKAVIDDVYEDEGPSEYQKKMVENFKKLGDKCREILELFYLQGLKLEEIMSVQGYDNKNVVKSQKSRCLKSLKELIQRNDG</sequence>
<dbReference type="STRING" id="192904.SAMN04488514_105208"/>
<dbReference type="SUPFAM" id="SSF88659">
    <property type="entry name" value="Sigma3 and sigma4 domains of RNA polymerase sigma factors"/>
    <property type="match status" value="1"/>
</dbReference>
<evidence type="ECO:0000256" key="4">
    <source>
        <dbReference type="ARBA" id="ARBA00023163"/>
    </source>
</evidence>
<dbReference type="PANTHER" id="PTHR43133">
    <property type="entry name" value="RNA POLYMERASE ECF-TYPE SIGMA FACTO"/>
    <property type="match status" value="1"/>
</dbReference>
<comment type="similarity">
    <text evidence="1">Belongs to the sigma-70 factor family. ECF subfamily.</text>
</comment>
<protein>
    <submittedName>
        <fullName evidence="6">RNA polymerase sigma factor, sigma-70 family</fullName>
    </submittedName>
</protein>
<dbReference type="AlphaFoldDB" id="A0A1G9QW96"/>
<name>A0A1G9QW96_9FLAO</name>
<evidence type="ECO:0000256" key="1">
    <source>
        <dbReference type="ARBA" id="ARBA00010641"/>
    </source>
</evidence>
<dbReference type="InterPro" id="IPR014284">
    <property type="entry name" value="RNA_pol_sigma-70_dom"/>
</dbReference>
<reference evidence="6 7" key="1">
    <citation type="submission" date="2016-10" db="EMBL/GenBank/DDBJ databases">
        <authorList>
            <person name="de Groot N.N."/>
        </authorList>
    </citation>
    <scope>NUCLEOTIDE SEQUENCE [LARGE SCALE GENOMIC DNA]</scope>
    <source>
        <strain evidence="6 7">DSM 19886</strain>
    </source>
</reference>
<dbReference type="OrthoDB" id="1099849at2"/>
<dbReference type="Gene3D" id="1.10.1740.10">
    <property type="match status" value="1"/>
</dbReference>
<evidence type="ECO:0000256" key="2">
    <source>
        <dbReference type="ARBA" id="ARBA00023015"/>
    </source>
</evidence>
<dbReference type="InterPro" id="IPR007627">
    <property type="entry name" value="RNA_pol_sigma70_r2"/>
</dbReference>
<evidence type="ECO:0000313" key="7">
    <source>
        <dbReference type="Proteomes" id="UP000199440"/>
    </source>
</evidence>
<feature type="domain" description="RNA polymerase sigma-70 region 2" evidence="5">
    <location>
        <begin position="22"/>
        <end position="89"/>
    </location>
</feature>
<proteinExistence type="inferred from homology"/>
<accession>A0A1G9QW96</accession>
<organism evidence="6 7">
    <name type="scientific">Kriegella aquimaris</name>
    <dbReference type="NCBI Taxonomy" id="192904"/>
    <lineage>
        <taxon>Bacteria</taxon>
        <taxon>Pseudomonadati</taxon>
        <taxon>Bacteroidota</taxon>
        <taxon>Flavobacteriia</taxon>
        <taxon>Flavobacteriales</taxon>
        <taxon>Flavobacteriaceae</taxon>
        <taxon>Kriegella</taxon>
    </lineage>
</organism>
<dbReference type="GO" id="GO:0006352">
    <property type="term" value="P:DNA-templated transcription initiation"/>
    <property type="evidence" value="ECO:0007669"/>
    <property type="project" value="InterPro"/>
</dbReference>
<keyword evidence="3" id="KW-0731">Sigma factor</keyword>
<evidence type="ECO:0000259" key="5">
    <source>
        <dbReference type="Pfam" id="PF04542"/>
    </source>
</evidence>
<keyword evidence="2" id="KW-0805">Transcription regulation</keyword>
<dbReference type="InterPro" id="IPR039425">
    <property type="entry name" value="RNA_pol_sigma-70-like"/>
</dbReference>
<evidence type="ECO:0000313" key="6">
    <source>
        <dbReference type="EMBL" id="SDM14515.1"/>
    </source>
</evidence>